<dbReference type="EMBL" id="GBXM01034890">
    <property type="protein sequence ID" value="JAH73687.1"/>
    <property type="molecule type" value="Transcribed_RNA"/>
</dbReference>
<reference evidence="2" key="2">
    <citation type="journal article" date="2015" name="Fish Shellfish Immunol.">
        <title>Early steps in the European eel (Anguilla anguilla)-Vibrio vulnificus interaction in the gills: Role of the RtxA13 toxin.</title>
        <authorList>
            <person name="Callol A."/>
            <person name="Pajuelo D."/>
            <person name="Ebbesson L."/>
            <person name="Teles M."/>
            <person name="MacKenzie S."/>
            <person name="Amaro C."/>
        </authorList>
    </citation>
    <scope>NUCLEOTIDE SEQUENCE</scope>
</reference>
<feature type="region of interest" description="Disordered" evidence="1">
    <location>
        <begin position="1"/>
        <end position="26"/>
    </location>
</feature>
<dbReference type="AlphaFoldDB" id="A0A0E9V6K8"/>
<name>A0A0E9V6K8_ANGAN</name>
<protein>
    <submittedName>
        <fullName evidence="2">Uncharacterized protein</fullName>
    </submittedName>
</protein>
<organism evidence="2">
    <name type="scientific">Anguilla anguilla</name>
    <name type="common">European freshwater eel</name>
    <name type="synonym">Muraena anguilla</name>
    <dbReference type="NCBI Taxonomy" id="7936"/>
    <lineage>
        <taxon>Eukaryota</taxon>
        <taxon>Metazoa</taxon>
        <taxon>Chordata</taxon>
        <taxon>Craniata</taxon>
        <taxon>Vertebrata</taxon>
        <taxon>Euteleostomi</taxon>
        <taxon>Actinopterygii</taxon>
        <taxon>Neopterygii</taxon>
        <taxon>Teleostei</taxon>
        <taxon>Anguilliformes</taxon>
        <taxon>Anguillidae</taxon>
        <taxon>Anguilla</taxon>
    </lineage>
</organism>
<accession>A0A0E9V6K8</accession>
<dbReference type="EMBL" id="GBXM01038406">
    <property type="protein sequence ID" value="JAH70171.1"/>
    <property type="molecule type" value="Transcribed_RNA"/>
</dbReference>
<reference evidence="2" key="1">
    <citation type="submission" date="2014-11" db="EMBL/GenBank/DDBJ databases">
        <authorList>
            <person name="Amaro Gonzalez C."/>
        </authorList>
    </citation>
    <scope>NUCLEOTIDE SEQUENCE</scope>
</reference>
<evidence type="ECO:0000313" key="2">
    <source>
        <dbReference type="EMBL" id="JAH73687.1"/>
    </source>
</evidence>
<evidence type="ECO:0000256" key="1">
    <source>
        <dbReference type="SAM" id="MobiDB-lite"/>
    </source>
</evidence>
<sequence>MTRKLRRRPNDPSPSRTNGGNPRLLS</sequence>
<proteinExistence type="predicted"/>